<evidence type="ECO:0000256" key="3">
    <source>
        <dbReference type="ARBA" id="ARBA00022692"/>
    </source>
</evidence>
<dbReference type="InterPro" id="IPR004713">
    <property type="entry name" value="CaH_exchang"/>
</dbReference>
<dbReference type="GO" id="GO:0006874">
    <property type="term" value="P:intracellular calcium ion homeostasis"/>
    <property type="evidence" value="ECO:0007669"/>
    <property type="project" value="TreeGrafter"/>
</dbReference>
<feature type="transmembrane region" description="Helical" evidence="7">
    <location>
        <begin position="323"/>
        <end position="342"/>
    </location>
</feature>
<gene>
    <name evidence="9" type="ORF">NARC_140098</name>
</gene>
<sequence length="349" mass="37572">MFLNIENFLLMLAWLGGLILASWVLSYGAERLSTRLGAKFVGRTLLSVATTLPEIAIVIYAASVGLYEVAIGAGLGSNILMMTLGLALMLLIATTRLSKAPLKKIDVSTFKIDKVFLLVSALISAMLLLDGYNYVDGFIFVGMFIAYILIAFIEMKRERKINEPVVVQTIEGKSVSTPVHVLTNKNDMTRAILAFAAGTIGILVAAGPFINSLQTFSEDIGVSTIVLAVIISPIAGEMPEKISMMILARKGAAGAAIAIANVLGSKILNNSLLLGVAIIAAMYHGGFFTTIPNSEMLWFQMMLATSITVVALIPMFKRYIGIRFGIFLVGLYILSIAIQFFAPGEIKPH</sequence>
<feature type="transmembrane region" description="Helical" evidence="7">
    <location>
        <begin position="297"/>
        <end position="316"/>
    </location>
</feature>
<feature type="transmembrane region" description="Helical" evidence="7">
    <location>
        <begin position="216"/>
        <end position="235"/>
    </location>
</feature>
<evidence type="ECO:0000256" key="2">
    <source>
        <dbReference type="ARBA" id="ARBA00022448"/>
    </source>
</evidence>
<dbReference type="AlphaFoldDB" id="A0A557SSQ9"/>
<evidence type="ECO:0000256" key="4">
    <source>
        <dbReference type="ARBA" id="ARBA00022989"/>
    </source>
</evidence>
<dbReference type="Pfam" id="PF01699">
    <property type="entry name" value="Na_Ca_ex"/>
    <property type="match status" value="2"/>
</dbReference>
<keyword evidence="5" id="KW-0406">Ion transport</keyword>
<dbReference type="OrthoDB" id="10957at2157"/>
<evidence type="ECO:0000259" key="8">
    <source>
        <dbReference type="Pfam" id="PF01699"/>
    </source>
</evidence>
<dbReference type="PANTHER" id="PTHR31503">
    <property type="entry name" value="VACUOLAR CALCIUM ION TRANSPORTER"/>
    <property type="match status" value="1"/>
</dbReference>
<evidence type="ECO:0000313" key="10">
    <source>
        <dbReference type="Proteomes" id="UP000315289"/>
    </source>
</evidence>
<feature type="transmembrane region" description="Helical" evidence="7">
    <location>
        <begin position="69"/>
        <end position="94"/>
    </location>
</feature>
<keyword evidence="2" id="KW-0813">Transport</keyword>
<comment type="caution">
    <text evidence="9">The sequence shown here is derived from an EMBL/GenBank/DDBJ whole genome shotgun (WGS) entry which is preliminary data.</text>
</comment>
<proteinExistence type="predicted"/>
<feature type="transmembrane region" description="Helical" evidence="7">
    <location>
        <begin position="115"/>
        <end position="132"/>
    </location>
</feature>
<dbReference type="GO" id="GO:0012505">
    <property type="term" value="C:endomembrane system"/>
    <property type="evidence" value="ECO:0007669"/>
    <property type="project" value="UniProtKB-SubCell"/>
</dbReference>
<dbReference type="PANTHER" id="PTHR31503:SF36">
    <property type="entry name" value="SODIUM_CALCIUM EXCHANGER MEMBRANE REGION DOMAIN-CONTAINING PROTEIN"/>
    <property type="match status" value="1"/>
</dbReference>
<keyword evidence="4 7" id="KW-1133">Transmembrane helix</keyword>
<dbReference type="GO" id="GO:0015369">
    <property type="term" value="F:calcium:proton antiporter activity"/>
    <property type="evidence" value="ECO:0007669"/>
    <property type="project" value="TreeGrafter"/>
</dbReference>
<accession>A0A557SSQ9</accession>
<evidence type="ECO:0000313" key="9">
    <source>
        <dbReference type="EMBL" id="TVP39643.1"/>
    </source>
</evidence>
<dbReference type="Proteomes" id="UP000315289">
    <property type="component" value="Unassembled WGS sequence"/>
</dbReference>
<dbReference type="GO" id="GO:0016020">
    <property type="term" value="C:membrane"/>
    <property type="evidence" value="ECO:0007669"/>
    <property type="project" value="InterPro"/>
</dbReference>
<feature type="transmembrane region" description="Helical" evidence="7">
    <location>
        <begin position="41"/>
        <end position="63"/>
    </location>
</feature>
<dbReference type="EMBL" id="VOAH01000014">
    <property type="protein sequence ID" value="TVP39643.1"/>
    <property type="molecule type" value="Genomic_DNA"/>
</dbReference>
<feature type="domain" description="Sodium/calcium exchanger membrane region" evidence="8">
    <location>
        <begin position="8"/>
        <end position="152"/>
    </location>
</feature>
<evidence type="ECO:0000256" key="5">
    <source>
        <dbReference type="ARBA" id="ARBA00023065"/>
    </source>
</evidence>
<dbReference type="RefSeq" id="WP_144733523.1">
    <property type="nucleotide sequence ID" value="NZ_ML675589.1"/>
</dbReference>
<dbReference type="InterPro" id="IPR004837">
    <property type="entry name" value="NaCa_Exmemb"/>
</dbReference>
<protein>
    <submittedName>
        <fullName evidence="9">Putative calcium/cation antiporter family protein</fullName>
    </submittedName>
</protein>
<name>A0A557SSQ9_9ARCH</name>
<feature type="domain" description="Sodium/calcium exchanger membrane region" evidence="8">
    <location>
        <begin position="191"/>
        <end position="341"/>
    </location>
</feature>
<evidence type="ECO:0000256" key="6">
    <source>
        <dbReference type="ARBA" id="ARBA00023136"/>
    </source>
</evidence>
<evidence type="ECO:0000256" key="7">
    <source>
        <dbReference type="SAM" id="Phobius"/>
    </source>
</evidence>
<keyword evidence="3 7" id="KW-0812">Transmembrane</keyword>
<organism evidence="9 10">
    <name type="scientific">Candidatus Nitrosocosmicus arcticus</name>
    <dbReference type="NCBI Taxonomy" id="2035267"/>
    <lineage>
        <taxon>Archaea</taxon>
        <taxon>Nitrososphaerota</taxon>
        <taxon>Nitrososphaeria</taxon>
        <taxon>Nitrososphaerales</taxon>
        <taxon>Nitrososphaeraceae</taxon>
        <taxon>Candidatus Nitrosocosmicus</taxon>
    </lineage>
</organism>
<comment type="subcellular location">
    <subcellularLocation>
        <location evidence="1">Endomembrane system</location>
        <topology evidence="1">Multi-pass membrane protein</topology>
    </subcellularLocation>
</comment>
<feature type="transmembrane region" description="Helical" evidence="7">
    <location>
        <begin position="12"/>
        <end position="29"/>
    </location>
</feature>
<dbReference type="Gene3D" id="1.20.1420.30">
    <property type="entry name" value="NCX, central ion-binding region"/>
    <property type="match status" value="1"/>
</dbReference>
<keyword evidence="6 7" id="KW-0472">Membrane</keyword>
<keyword evidence="10" id="KW-1185">Reference proteome</keyword>
<feature type="transmembrane region" description="Helical" evidence="7">
    <location>
        <begin position="191"/>
        <end position="210"/>
    </location>
</feature>
<dbReference type="InterPro" id="IPR044880">
    <property type="entry name" value="NCX_ion-bd_dom_sf"/>
</dbReference>
<reference evidence="9 10" key="1">
    <citation type="journal article" date="2019" name="Front. Microbiol.">
        <title>Ammonia Oxidation by the Arctic Terrestrial Thaumarchaeote Candidatus Nitrosocosmicus arcticus Is Stimulated by Increasing Temperatures.</title>
        <authorList>
            <person name="Alves R.J.E."/>
            <person name="Kerou M."/>
            <person name="Zappe A."/>
            <person name="Bittner R."/>
            <person name="Abby S.S."/>
            <person name="Schmidt H.A."/>
            <person name="Pfeifer K."/>
            <person name="Schleper C."/>
        </authorList>
    </citation>
    <scope>NUCLEOTIDE SEQUENCE [LARGE SCALE GENOMIC DNA]</scope>
    <source>
        <strain evidence="9 10">Kfb</strain>
    </source>
</reference>
<evidence type="ECO:0000256" key="1">
    <source>
        <dbReference type="ARBA" id="ARBA00004127"/>
    </source>
</evidence>
<feature type="transmembrane region" description="Helical" evidence="7">
    <location>
        <begin position="138"/>
        <end position="155"/>
    </location>
</feature>